<dbReference type="GO" id="GO:0006777">
    <property type="term" value="P:Mo-molybdopterin cofactor biosynthetic process"/>
    <property type="evidence" value="ECO:0007669"/>
    <property type="project" value="InterPro"/>
</dbReference>
<gene>
    <name evidence="1" type="ORF">B0H17DRAFT_919086</name>
</gene>
<dbReference type="CDD" id="cd00756">
    <property type="entry name" value="MoaE"/>
    <property type="match status" value="1"/>
</dbReference>
<dbReference type="AlphaFoldDB" id="A0AAD7M972"/>
<dbReference type="Pfam" id="PF02391">
    <property type="entry name" value="MoaE"/>
    <property type="match status" value="1"/>
</dbReference>
<dbReference type="SUPFAM" id="SSF54690">
    <property type="entry name" value="Molybdopterin synthase subunit MoaE"/>
    <property type="match status" value="1"/>
</dbReference>
<dbReference type="Gene3D" id="3.90.1170.40">
    <property type="entry name" value="Molybdopterin biosynthesis MoaE subunit"/>
    <property type="match status" value="1"/>
</dbReference>
<name>A0AAD7M972_MYCRO</name>
<proteinExistence type="predicted"/>
<dbReference type="EMBL" id="JARKIE010000007">
    <property type="protein sequence ID" value="KAJ7706231.1"/>
    <property type="molecule type" value="Genomic_DNA"/>
</dbReference>
<dbReference type="PANTHER" id="PTHR23404">
    <property type="entry name" value="MOLYBDOPTERIN SYNTHASE RELATED"/>
    <property type="match status" value="1"/>
</dbReference>
<keyword evidence="2" id="KW-1185">Reference proteome</keyword>
<dbReference type="InterPro" id="IPR003448">
    <property type="entry name" value="Mopterin_biosynth_MoaE"/>
</dbReference>
<protein>
    <submittedName>
        <fullName evidence="1">Molybdenum cofactor synthesis 2</fullName>
    </submittedName>
</protein>
<evidence type="ECO:0000313" key="1">
    <source>
        <dbReference type="EMBL" id="KAJ7706231.1"/>
    </source>
</evidence>
<dbReference type="Proteomes" id="UP001221757">
    <property type="component" value="Unassembled WGS sequence"/>
</dbReference>
<accession>A0AAD7M972</accession>
<dbReference type="InterPro" id="IPR036563">
    <property type="entry name" value="MoaE_sf"/>
</dbReference>
<reference evidence="1" key="1">
    <citation type="submission" date="2023-03" db="EMBL/GenBank/DDBJ databases">
        <title>Massive genome expansion in bonnet fungi (Mycena s.s.) driven by repeated elements and novel gene families across ecological guilds.</title>
        <authorList>
            <consortium name="Lawrence Berkeley National Laboratory"/>
            <person name="Harder C.B."/>
            <person name="Miyauchi S."/>
            <person name="Viragh M."/>
            <person name="Kuo A."/>
            <person name="Thoen E."/>
            <person name="Andreopoulos B."/>
            <person name="Lu D."/>
            <person name="Skrede I."/>
            <person name="Drula E."/>
            <person name="Henrissat B."/>
            <person name="Morin E."/>
            <person name="Kohler A."/>
            <person name="Barry K."/>
            <person name="LaButti K."/>
            <person name="Morin E."/>
            <person name="Salamov A."/>
            <person name="Lipzen A."/>
            <person name="Mereny Z."/>
            <person name="Hegedus B."/>
            <person name="Baldrian P."/>
            <person name="Stursova M."/>
            <person name="Weitz H."/>
            <person name="Taylor A."/>
            <person name="Grigoriev I.V."/>
            <person name="Nagy L.G."/>
            <person name="Martin F."/>
            <person name="Kauserud H."/>
        </authorList>
    </citation>
    <scope>NUCLEOTIDE SEQUENCE</scope>
    <source>
        <strain evidence="1">CBHHK067</strain>
    </source>
</reference>
<evidence type="ECO:0000313" key="2">
    <source>
        <dbReference type="Proteomes" id="UP001221757"/>
    </source>
</evidence>
<comment type="caution">
    <text evidence="1">The sequence shown here is derived from an EMBL/GenBank/DDBJ whole genome shotgun (WGS) entry which is preliminary data.</text>
</comment>
<organism evidence="1 2">
    <name type="scientific">Mycena rosella</name>
    <name type="common">Pink bonnet</name>
    <name type="synonym">Agaricus rosellus</name>
    <dbReference type="NCBI Taxonomy" id="1033263"/>
    <lineage>
        <taxon>Eukaryota</taxon>
        <taxon>Fungi</taxon>
        <taxon>Dikarya</taxon>
        <taxon>Basidiomycota</taxon>
        <taxon>Agaricomycotina</taxon>
        <taxon>Agaricomycetes</taxon>
        <taxon>Agaricomycetidae</taxon>
        <taxon>Agaricales</taxon>
        <taxon>Marasmiineae</taxon>
        <taxon>Mycenaceae</taxon>
        <taxon>Mycena</taxon>
    </lineage>
</organism>
<sequence length="163" mass="17826">MESASVAASLQFENGICAISDDRLEVQKIISSVSHDGAGATAVFIGTTRNSFKGKVVTRLEYQAYSTLALKQMANIVRDVQASMPPEDPASDQPAIRCAVHHRIGVVPVGEVSIVIAVASRGRKEAFAACERILEDIKAKVTIWKREYYENESDETAEWKANQ</sequence>